<reference evidence="1 2" key="1">
    <citation type="submission" date="2017-05" db="EMBL/GenBank/DDBJ databases">
        <title>De novo genome assembly of Deniococcus indicus strain DR1.</title>
        <authorList>
            <person name="Chauhan D."/>
            <person name="Yennamalli R.M."/>
            <person name="Priyadarshini R."/>
        </authorList>
    </citation>
    <scope>NUCLEOTIDE SEQUENCE [LARGE SCALE GENOMIC DNA]</scope>
    <source>
        <strain evidence="1 2">DR1</strain>
    </source>
</reference>
<dbReference type="Proteomes" id="UP000197208">
    <property type="component" value="Unassembled WGS sequence"/>
</dbReference>
<accession>A0A246BU39</accession>
<dbReference type="RefSeq" id="WP_088246599.1">
    <property type="nucleotide sequence ID" value="NZ_BNAM01000005.1"/>
</dbReference>
<dbReference type="AlphaFoldDB" id="A0A246BU39"/>
<protein>
    <submittedName>
        <fullName evidence="1">Uncharacterized protein</fullName>
    </submittedName>
</protein>
<evidence type="ECO:0000313" key="2">
    <source>
        <dbReference type="Proteomes" id="UP000197208"/>
    </source>
</evidence>
<dbReference type="EMBL" id="NHMK01000002">
    <property type="protein sequence ID" value="OWL99173.1"/>
    <property type="molecule type" value="Genomic_DNA"/>
</dbReference>
<organism evidence="1 2">
    <name type="scientific">Deinococcus indicus</name>
    <dbReference type="NCBI Taxonomy" id="223556"/>
    <lineage>
        <taxon>Bacteria</taxon>
        <taxon>Thermotogati</taxon>
        <taxon>Deinococcota</taxon>
        <taxon>Deinococci</taxon>
        <taxon>Deinococcales</taxon>
        <taxon>Deinococcaceae</taxon>
        <taxon>Deinococcus</taxon>
    </lineage>
</organism>
<keyword evidence="2" id="KW-1185">Reference proteome</keyword>
<name>A0A246BU39_9DEIO</name>
<evidence type="ECO:0000313" key="1">
    <source>
        <dbReference type="EMBL" id="OWL99173.1"/>
    </source>
</evidence>
<sequence length="61" mass="7046">MFNALHTDALTAYSDAAPFSDRLNECREAARAARLSRLNHLLGRRWTLPRWHVTVTVRRLA</sequence>
<proteinExistence type="predicted"/>
<comment type="caution">
    <text evidence="1">The sequence shown here is derived from an EMBL/GenBank/DDBJ whole genome shotgun (WGS) entry which is preliminary data.</text>
</comment>
<gene>
    <name evidence="1" type="ORF">CBQ26_00160</name>
</gene>